<feature type="signal peptide" evidence="1">
    <location>
        <begin position="1"/>
        <end position="19"/>
    </location>
</feature>
<dbReference type="RefSeq" id="WP_009385409.1">
    <property type="nucleotide sequence ID" value="NZ_CP134278.1"/>
</dbReference>
<sequence>MVKLLFALSISIFASLGYAAEKAMPEEAMSKCDSDAKYANWQVTKITADVHQALNRFMQNINSSSPLKKVLEVRALNEDGRYIALEVELKNGEVWHGTIHHNPRGDYLIDSIPQQGKLCP</sequence>
<gene>
    <name evidence="2" type="ORF">VSF3289_04015</name>
</gene>
<comment type="caution">
    <text evidence="2">The sequence shown here is derived from an EMBL/GenBank/DDBJ whole genome shotgun (WGS) entry which is preliminary data.</text>
</comment>
<name>A0A1E3WGG4_9VIBR</name>
<evidence type="ECO:0008006" key="4">
    <source>
        <dbReference type="Google" id="ProtNLM"/>
    </source>
</evidence>
<dbReference type="OrthoDB" id="5904053at2"/>
<evidence type="ECO:0000313" key="3">
    <source>
        <dbReference type="Proteomes" id="UP000095131"/>
    </source>
</evidence>
<protein>
    <recommendedName>
        <fullName evidence="4">Cystatin domain-containing protein</fullName>
    </recommendedName>
</protein>
<dbReference type="AlphaFoldDB" id="A0A1E3WGG4"/>
<feature type="chain" id="PRO_5009139449" description="Cystatin domain-containing protein" evidence="1">
    <location>
        <begin position="20"/>
        <end position="120"/>
    </location>
</feature>
<organism evidence="2 3">
    <name type="scientific">Vibrio scophthalmi</name>
    <dbReference type="NCBI Taxonomy" id="45658"/>
    <lineage>
        <taxon>Bacteria</taxon>
        <taxon>Pseudomonadati</taxon>
        <taxon>Pseudomonadota</taxon>
        <taxon>Gammaproteobacteria</taxon>
        <taxon>Vibrionales</taxon>
        <taxon>Vibrionaceae</taxon>
        <taxon>Vibrio</taxon>
    </lineage>
</organism>
<accession>A0A1E3WGG4</accession>
<evidence type="ECO:0000256" key="1">
    <source>
        <dbReference type="SAM" id="SignalP"/>
    </source>
</evidence>
<proteinExistence type="predicted"/>
<dbReference type="PATRIC" id="fig|45658.8.peg.3990"/>
<evidence type="ECO:0000313" key="2">
    <source>
        <dbReference type="EMBL" id="ODS04876.1"/>
    </source>
</evidence>
<dbReference type="Proteomes" id="UP000095131">
    <property type="component" value="Unassembled WGS sequence"/>
</dbReference>
<dbReference type="EMBL" id="MDCJ01000007">
    <property type="protein sequence ID" value="ODS04876.1"/>
    <property type="molecule type" value="Genomic_DNA"/>
</dbReference>
<reference evidence="2 3" key="1">
    <citation type="submission" date="2016-08" db="EMBL/GenBank/DDBJ databases">
        <title>Genome sequencing of Vibrio scophthalmi strain FP3289, an isolated from Paralichthys olivaceus.</title>
        <authorList>
            <person name="Han H.-J."/>
        </authorList>
    </citation>
    <scope>NUCLEOTIDE SEQUENCE [LARGE SCALE GENOMIC DNA]</scope>
    <source>
        <strain evidence="2 3">FP3289</strain>
    </source>
</reference>
<keyword evidence="1" id="KW-0732">Signal</keyword>